<dbReference type="EMBL" id="QMEB01000233">
    <property type="protein sequence ID" value="NMG22222.1"/>
    <property type="molecule type" value="Genomic_DNA"/>
</dbReference>
<reference evidence="3 4" key="1">
    <citation type="submission" date="2018-06" db="EMBL/GenBank/DDBJ databases">
        <title>Comparative genomics of Brasilonema spp. strains.</title>
        <authorList>
            <person name="Alvarenga D.O."/>
            <person name="Fiore M.F."/>
            <person name="Varani A.M."/>
        </authorList>
    </citation>
    <scope>NUCLEOTIDE SEQUENCE [LARGE SCALE GENOMIC DNA]</scope>
    <source>
        <strain evidence="3 4">SPC951</strain>
    </source>
</reference>
<evidence type="ECO:0000313" key="4">
    <source>
        <dbReference type="Proteomes" id="UP000718564"/>
    </source>
</evidence>
<accession>A0ABX1PEL8</accession>
<proteinExistence type="predicted"/>
<keyword evidence="2" id="KW-0732">Signal</keyword>
<feature type="compositionally biased region" description="Polar residues" evidence="1">
    <location>
        <begin position="30"/>
        <end position="50"/>
    </location>
</feature>
<protein>
    <submittedName>
        <fullName evidence="3">Uncharacterized protein</fullName>
    </submittedName>
</protein>
<dbReference type="RefSeq" id="WP_169157430.1">
    <property type="nucleotide sequence ID" value="NZ_CAWPJE010000232.1"/>
</dbReference>
<feature type="chain" id="PRO_5046639515" evidence="2">
    <location>
        <begin position="29"/>
        <end position="97"/>
    </location>
</feature>
<keyword evidence="4" id="KW-1185">Reference proteome</keyword>
<dbReference type="Proteomes" id="UP000718564">
    <property type="component" value="Unassembled WGS sequence"/>
</dbReference>
<feature type="region of interest" description="Disordered" evidence="1">
    <location>
        <begin position="30"/>
        <end position="55"/>
    </location>
</feature>
<gene>
    <name evidence="3" type="ORF">DP116_23315</name>
</gene>
<organism evidence="3 4">
    <name type="scientific">Brasilonema bromeliae SPC951</name>
    <dbReference type="NCBI Taxonomy" id="385972"/>
    <lineage>
        <taxon>Bacteria</taxon>
        <taxon>Bacillati</taxon>
        <taxon>Cyanobacteriota</taxon>
        <taxon>Cyanophyceae</taxon>
        <taxon>Nostocales</taxon>
        <taxon>Scytonemataceae</taxon>
        <taxon>Brasilonema</taxon>
        <taxon>Bromeliae group (in: Brasilonema)</taxon>
    </lineage>
</organism>
<evidence type="ECO:0000313" key="3">
    <source>
        <dbReference type="EMBL" id="NMG22222.1"/>
    </source>
</evidence>
<sequence>MKRFFKKVIVCTFVMLSLCFLFQNPSFAKTSDSQAQPQVQESTSNPSSNLDKGEWNITSVPIRPLKPGFEWEVKSEENGKKLVILHNGEEALTLVKE</sequence>
<name>A0ABX1PEL8_9CYAN</name>
<evidence type="ECO:0000256" key="2">
    <source>
        <dbReference type="SAM" id="SignalP"/>
    </source>
</evidence>
<evidence type="ECO:0000256" key="1">
    <source>
        <dbReference type="SAM" id="MobiDB-lite"/>
    </source>
</evidence>
<feature type="signal peptide" evidence="2">
    <location>
        <begin position="1"/>
        <end position="28"/>
    </location>
</feature>
<comment type="caution">
    <text evidence="3">The sequence shown here is derived from an EMBL/GenBank/DDBJ whole genome shotgun (WGS) entry which is preliminary data.</text>
</comment>